<reference evidence="3" key="1">
    <citation type="submission" date="2021-04" db="EMBL/GenBank/DDBJ databases">
        <title>Dactylosporangium aurantiacum NRRL B-8018 full assembly.</title>
        <authorList>
            <person name="Hartkoorn R.C."/>
            <person name="Beaudoing E."/>
            <person name="Hot D."/>
        </authorList>
    </citation>
    <scope>NUCLEOTIDE SEQUENCE</scope>
    <source>
        <strain evidence="3">NRRL B-8018</strain>
    </source>
</reference>
<dbReference type="SUPFAM" id="SSF52833">
    <property type="entry name" value="Thioredoxin-like"/>
    <property type="match status" value="1"/>
</dbReference>
<evidence type="ECO:0000313" key="4">
    <source>
        <dbReference type="Proteomes" id="UP001058003"/>
    </source>
</evidence>
<keyword evidence="1" id="KW-1133">Transmembrane helix</keyword>
<dbReference type="EMBL" id="CP073767">
    <property type="protein sequence ID" value="UWZ55039.1"/>
    <property type="molecule type" value="Genomic_DNA"/>
</dbReference>
<dbReference type="RefSeq" id="WP_052387715.1">
    <property type="nucleotide sequence ID" value="NZ_CP073767.1"/>
</dbReference>
<name>A0A9Q9IKH7_9ACTN</name>
<gene>
    <name evidence="3" type="ORF">Daura_01770</name>
</gene>
<accession>A0A9Q9IKH7</accession>
<feature type="transmembrane region" description="Helical" evidence="1">
    <location>
        <begin position="6"/>
        <end position="26"/>
    </location>
</feature>
<keyword evidence="4" id="KW-1185">Reference proteome</keyword>
<dbReference type="KEGG" id="daur:Daura_01770"/>
<dbReference type="Gene3D" id="3.40.30.10">
    <property type="entry name" value="Glutaredoxin"/>
    <property type="match status" value="1"/>
</dbReference>
<dbReference type="Proteomes" id="UP001058003">
    <property type="component" value="Chromosome"/>
</dbReference>
<dbReference type="AlphaFoldDB" id="A0A9Q9IKH7"/>
<sequence length="161" mass="16376">MTVLGAAVALTAAVSVFNLLLLYGVIRRLRTLSAPPPAVPGRVAPFSVSTVDGTMVTREALPADALVGFFAPDCAPCEELLPRFVAAVGGRRDVVAVVAAGPGEDGYVDRLRPVAAVVSGAAAVTVAAAFGVRGYPTLLQVNADGTTRDLPQSAVEHLALA</sequence>
<keyword evidence="1" id="KW-0812">Transmembrane</keyword>
<evidence type="ECO:0000313" key="3">
    <source>
        <dbReference type="EMBL" id="UWZ55039.1"/>
    </source>
</evidence>
<dbReference type="OrthoDB" id="128449at2"/>
<evidence type="ECO:0000256" key="1">
    <source>
        <dbReference type="SAM" id="Phobius"/>
    </source>
</evidence>
<proteinExistence type="predicted"/>
<protein>
    <recommendedName>
        <fullName evidence="2">Thioredoxin domain-containing protein</fullName>
    </recommendedName>
</protein>
<organism evidence="3 4">
    <name type="scientific">Dactylosporangium aurantiacum</name>
    <dbReference type="NCBI Taxonomy" id="35754"/>
    <lineage>
        <taxon>Bacteria</taxon>
        <taxon>Bacillati</taxon>
        <taxon>Actinomycetota</taxon>
        <taxon>Actinomycetes</taxon>
        <taxon>Micromonosporales</taxon>
        <taxon>Micromonosporaceae</taxon>
        <taxon>Dactylosporangium</taxon>
    </lineage>
</organism>
<evidence type="ECO:0000259" key="2">
    <source>
        <dbReference type="PROSITE" id="PS51352"/>
    </source>
</evidence>
<dbReference type="InterPro" id="IPR036249">
    <property type="entry name" value="Thioredoxin-like_sf"/>
</dbReference>
<dbReference type="InterPro" id="IPR013766">
    <property type="entry name" value="Thioredoxin_domain"/>
</dbReference>
<feature type="domain" description="Thioredoxin" evidence="2">
    <location>
        <begin position="37"/>
        <end position="161"/>
    </location>
</feature>
<keyword evidence="1" id="KW-0472">Membrane</keyword>
<dbReference type="PROSITE" id="PS51352">
    <property type="entry name" value="THIOREDOXIN_2"/>
    <property type="match status" value="1"/>
</dbReference>